<dbReference type="Proteomes" id="UP001149074">
    <property type="component" value="Unassembled WGS sequence"/>
</dbReference>
<keyword evidence="3" id="KW-1185">Reference proteome</keyword>
<dbReference type="EMBL" id="JAPQKI010000004">
    <property type="protein sequence ID" value="KAJ5104180.1"/>
    <property type="molecule type" value="Genomic_DNA"/>
</dbReference>
<proteinExistence type="predicted"/>
<accession>A0A9W9FQJ4</accession>
<feature type="region of interest" description="Disordered" evidence="1">
    <location>
        <begin position="63"/>
        <end position="97"/>
    </location>
</feature>
<gene>
    <name evidence="2" type="ORF">N7532_004709</name>
</gene>
<dbReference type="GeneID" id="81356182"/>
<feature type="compositionally biased region" description="Low complexity" evidence="1">
    <location>
        <begin position="63"/>
        <end position="72"/>
    </location>
</feature>
<organism evidence="2 3">
    <name type="scientific">Penicillium argentinense</name>
    <dbReference type="NCBI Taxonomy" id="1131581"/>
    <lineage>
        <taxon>Eukaryota</taxon>
        <taxon>Fungi</taxon>
        <taxon>Dikarya</taxon>
        <taxon>Ascomycota</taxon>
        <taxon>Pezizomycotina</taxon>
        <taxon>Eurotiomycetes</taxon>
        <taxon>Eurotiomycetidae</taxon>
        <taxon>Eurotiales</taxon>
        <taxon>Aspergillaceae</taxon>
        <taxon>Penicillium</taxon>
    </lineage>
</organism>
<protein>
    <submittedName>
        <fullName evidence="2">Uncharacterized protein</fullName>
    </submittedName>
</protein>
<sequence>MEVAVRTRRISLTFRSQLSNDPRSRRRNLDPAARVGLAQPNVTRAHACSTRLRSIPLLCNSSSSAAPRAAGGSVCGRSTGPTTGFGDANPTTPKLGGVGRFGGPRLLVLLLPCRGRARRLRLSTRPWSSSTEQPRAGRDNWLMDSRAGAPDAPAAAVQDVISGLLDASNDANVPGKIRLIALGMVYRALRLRFHSRNAAWPRDRPRNHSLAAHVFYDGPPGP</sequence>
<comment type="caution">
    <text evidence="2">The sequence shown here is derived from an EMBL/GenBank/DDBJ whole genome shotgun (WGS) entry which is preliminary data.</text>
</comment>
<reference evidence="2" key="2">
    <citation type="journal article" date="2023" name="IMA Fungus">
        <title>Comparative genomic study of the Penicillium genus elucidates a diverse pangenome and 15 lateral gene transfer events.</title>
        <authorList>
            <person name="Petersen C."/>
            <person name="Sorensen T."/>
            <person name="Nielsen M.R."/>
            <person name="Sondergaard T.E."/>
            <person name="Sorensen J.L."/>
            <person name="Fitzpatrick D.A."/>
            <person name="Frisvad J.C."/>
            <person name="Nielsen K.L."/>
        </authorList>
    </citation>
    <scope>NUCLEOTIDE SEQUENCE</scope>
    <source>
        <strain evidence="2">IBT 30761</strain>
    </source>
</reference>
<dbReference type="AlphaFoldDB" id="A0A9W9FQJ4"/>
<evidence type="ECO:0000313" key="2">
    <source>
        <dbReference type="EMBL" id="KAJ5104180.1"/>
    </source>
</evidence>
<evidence type="ECO:0000256" key="1">
    <source>
        <dbReference type="SAM" id="MobiDB-lite"/>
    </source>
</evidence>
<evidence type="ECO:0000313" key="3">
    <source>
        <dbReference type="Proteomes" id="UP001149074"/>
    </source>
</evidence>
<name>A0A9W9FQJ4_9EURO</name>
<dbReference type="RefSeq" id="XP_056477560.1">
    <property type="nucleotide sequence ID" value="XM_056617203.1"/>
</dbReference>
<reference evidence="2" key="1">
    <citation type="submission" date="2022-11" db="EMBL/GenBank/DDBJ databases">
        <authorList>
            <person name="Petersen C."/>
        </authorList>
    </citation>
    <scope>NUCLEOTIDE SEQUENCE</scope>
    <source>
        <strain evidence="2">IBT 30761</strain>
    </source>
</reference>